<sequence>MDVKDLVQALIQGPAPYALQDGQAREQLEDFLAVRLARSPFPHRQLLLSAGQLPDYLYYVEKGLIRGYFYDDASGRPVTLFLWDEVSWAVPLQGFFHRQPSDIYLEVMPESVLLSLSRGQVNELVECLPAAETLLRGLLLRYCAFHKKRTKDLLTRSAWERYLDLLQTHPHIEQKVSKEVIASYLGVTPQSLSRLLRENGHP</sequence>
<evidence type="ECO:0000313" key="2">
    <source>
        <dbReference type="Proteomes" id="UP000316727"/>
    </source>
</evidence>
<dbReference type="InterPro" id="IPR014710">
    <property type="entry name" value="RmlC-like_jellyroll"/>
</dbReference>
<dbReference type="Gene3D" id="1.10.10.10">
    <property type="entry name" value="Winged helix-like DNA-binding domain superfamily/Winged helix DNA-binding domain"/>
    <property type="match status" value="1"/>
</dbReference>
<accession>A0A501W6H7</accession>
<gene>
    <name evidence="1" type="ORF">FJM65_18520</name>
</gene>
<reference evidence="1 2" key="1">
    <citation type="submission" date="2019-06" db="EMBL/GenBank/DDBJ databases">
        <title>A novel bacterium of genus Pontibacter, isolated from marine sediment.</title>
        <authorList>
            <person name="Huang H."/>
            <person name="Mo K."/>
            <person name="Hu Y."/>
        </authorList>
    </citation>
    <scope>NUCLEOTIDE SEQUENCE [LARGE SCALE GENOMIC DNA]</scope>
    <source>
        <strain evidence="1 2">HB172049</strain>
    </source>
</reference>
<dbReference type="OrthoDB" id="667553at2"/>
<comment type="caution">
    <text evidence="1">The sequence shown here is derived from an EMBL/GenBank/DDBJ whole genome shotgun (WGS) entry which is preliminary data.</text>
</comment>
<dbReference type="Gene3D" id="2.60.120.10">
    <property type="entry name" value="Jelly Rolls"/>
    <property type="match status" value="1"/>
</dbReference>
<name>A0A501W6H7_9BACT</name>
<evidence type="ECO:0000313" key="1">
    <source>
        <dbReference type="EMBL" id="TPE42417.1"/>
    </source>
</evidence>
<dbReference type="InterPro" id="IPR018490">
    <property type="entry name" value="cNMP-bd_dom_sf"/>
</dbReference>
<dbReference type="Proteomes" id="UP000316727">
    <property type="component" value="Unassembled WGS sequence"/>
</dbReference>
<proteinExistence type="predicted"/>
<protein>
    <submittedName>
        <fullName evidence="1">Crp/Fnr family transcriptional regulator</fullName>
    </submittedName>
</protein>
<organism evidence="1 2">
    <name type="scientific">Pontibacter mangrovi</name>
    <dbReference type="NCBI Taxonomy" id="2589816"/>
    <lineage>
        <taxon>Bacteria</taxon>
        <taxon>Pseudomonadati</taxon>
        <taxon>Bacteroidota</taxon>
        <taxon>Cytophagia</taxon>
        <taxon>Cytophagales</taxon>
        <taxon>Hymenobacteraceae</taxon>
        <taxon>Pontibacter</taxon>
    </lineage>
</organism>
<dbReference type="SUPFAM" id="SSF51206">
    <property type="entry name" value="cAMP-binding domain-like"/>
    <property type="match status" value="1"/>
</dbReference>
<dbReference type="AlphaFoldDB" id="A0A501W6H7"/>
<dbReference type="InterPro" id="IPR036388">
    <property type="entry name" value="WH-like_DNA-bd_sf"/>
</dbReference>
<dbReference type="EMBL" id="VFRQ01000013">
    <property type="protein sequence ID" value="TPE42417.1"/>
    <property type="molecule type" value="Genomic_DNA"/>
</dbReference>
<dbReference type="RefSeq" id="WP_140623488.1">
    <property type="nucleotide sequence ID" value="NZ_VFRQ01000013.1"/>
</dbReference>
<keyword evidence="2" id="KW-1185">Reference proteome</keyword>